<evidence type="ECO:0000313" key="1">
    <source>
        <dbReference type="EMBL" id="RCL45074.1"/>
    </source>
</evidence>
<dbReference type="Proteomes" id="UP000252915">
    <property type="component" value="Unassembled WGS sequence"/>
</dbReference>
<dbReference type="AlphaFoldDB" id="A0A368C7J7"/>
<evidence type="ECO:0000313" key="2">
    <source>
        <dbReference type="Proteomes" id="UP000252915"/>
    </source>
</evidence>
<dbReference type="EMBL" id="QOPI01000005">
    <property type="protein sequence ID" value="RCL45074.1"/>
    <property type="molecule type" value="Genomic_DNA"/>
</dbReference>
<protein>
    <submittedName>
        <fullName evidence="1">Uncharacterized protein</fullName>
    </submittedName>
</protein>
<proteinExistence type="predicted"/>
<organism evidence="1 2">
    <name type="scientific">SAR86 cluster bacterium</name>
    <dbReference type="NCBI Taxonomy" id="2030880"/>
    <lineage>
        <taxon>Bacteria</taxon>
        <taxon>Pseudomonadati</taxon>
        <taxon>Pseudomonadota</taxon>
        <taxon>Gammaproteobacteria</taxon>
        <taxon>SAR86 cluster</taxon>
    </lineage>
</organism>
<sequence length="70" mass="8388">MSEPEKNTVLSDLNIKVNKLINRFEEQKGIIDSYIKKERDWKSLKFEFTKKIDLLKEELSELKAEKDKDE</sequence>
<comment type="caution">
    <text evidence="1">The sequence shown here is derived from an EMBL/GenBank/DDBJ whole genome shotgun (WGS) entry which is preliminary data.</text>
</comment>
<name>A0A368C7J7_9GAMM</name>
<gene>
    <name evidence="1" type="ORF">DBW92_01790</name>
</gene>
<reference evidence="1 2" key="1">
    <citation type="journal article" date="2018" name="Microbiome">
        <title>Fine metagenomic profile of the Mediterranean stratified and mixed water columns revealed by assembly and recruitment.</title>
        <authorList>
            <person name="Haro-Moreno J.M."/>
            <person name="Lopez-Perez M."/>
            <person name="De La Torre J.R."/>
            <person name="Picazo A."/>
            <person name="Camacho A."/>
            <person name="Rodriguez-Valera F."/>
        </authorList>
    </citation>
    <scope>NUCLEOTIDE SEQUENCE [LARGE SCALE GENOMIC DNA]</scope>
    <source>
        <strain evidence="1">MED-G78</strain>
    </source>
</reference>
<accession>A0A368C7J7</accession>